<dbReference type="EnsemblMetazoa" id="tetur07g03620.1">
    <property type="protein sequence ID" value="tetur07g03620.1"/>
    <property type="gene ID" value="tetur07g03620"/>
</dbReference>
<comment type="caution">
    <text evidence="1">Lacks conserved residue(s) required for the propagation of feature annotation.</text>
</comment>
<dbReference type="Gene3D" id="1.20.58.480">
    <property type="match status" value="1"/>
</dbReference>
<keyword evidence="1" id="KW-0223">Dioxygenase</keyword>
<reference evidence="3" key="1">
    <citation type="submission" date="2011-08" db="EMBL/GenBank/DDBJ databases">
        <authorList>
            <person name="Rombauts S."/>
        </authorList>
    </citation>
    <scope>NUCLEOTIDE SEQUENCE</scope>
    <source>
        <strain evidence="3">London</strain>
    </source>
</reference>
<dbReference type="InterPro" id="IPR037217">
    <property type="entry name" value="Trp/Indoleamine_2_3_dOase-like"/>
</dbReference>
<dbReference type="GO" id="GO:0046872">
    <property type="term" value="F:metal ion binding"/>
    <property type="evidence" value="ECO:0007669"/>
    <property type="project" value="UniProtKB-KW"/>
</dbReference>
<keyword evidence="1" id="KW-0349">Heme</keyword>
<comment type="cofactor">
    <cofactor evidence="1">
        <name>heme</name>
        <dbReference type="ChEBI" id="CHEBI:30413"/>
    </cofactor>
    <text evidence="1">Binds 1 heme group per subunit.</text>
</comment>
<dbReference type="GO" id="GO:0004833">
    <property type="term" value="F:L-tryptophan 2,3-dioxygenase activity"/>
    <property type="evidence" value="ECO:0007669"/>
    <property type="project" value="UniProtKB-UniRule"/>
</dbReference>
<dbReference type="PANTHER" id="PTHR10138:SF0">
    <property type="entry name" value="TRYPTOPHAN 2,3-DIOXYGENASE"/>
    <property type="match status" value="1"/>
</dbReference>
<evidence type="ECO:0000256" key="1">
    <source>
        <dbReference type="HAMAP-Rule" id="MF_03020"/>
    </source>
</evidence>
<reference evidence="2" key="2">
    <citation type="submission" date="2015-06" db="UniProtKB">
        <authorList>
            <consortium name="EnsemblMetazoa"/>
        </authorList>
    </citation>
    <scope>IDENTIFICATION</scope>
</reference>
<comment type="function">
    <text evidence="1">Heme-dependent dioxygenase that catalyzes the oxidative cleavage of the L-tryptophan (L-Trp) pyrrole ring and converts L-tryptophan to N-formyl-L-kynurenine. Catalyzes the oxidative cleavage of the indole moiety.</text>
</comment>
<dbReference type="SUPFAM" id="SSF140959">
    <property type="entry name" value="Indolic compounds 2,3-dioxygenase-like"/>
    <property type="match status" value="1"/>
</dbReference>
<protein>
    <recommendedName>
        <fullName evidence="1">Tryptophan 2,3-dioxygenase</fullName>
        <shortName evidence="1">TDO</shortName>
        <ecNumber evidence="1">1.13.11.11</ecNumber>
    </recommendedName>
    <alternativeName>
        <fullName evidence="1">Tryptamin 2,3-dioxygenase</fullName>
    </alternativeName>
    <alternativeName>
        <fullName evidence="1">Tryptophan oxygenase</fullName>
        <shortName evidence="1">TO</shortName>
        <shortName evidence="1">TRPO</shortName>
    </alternativeName>
    <alternativeName>
        <fullName evidence="1">Tryptophan pyrrolase</fullName>
    </alternativeName>
    <alternativeName>
        <fullName evidence="1">Tryptophanase</fullName>
    </alternativeName>
</protein>
<dbReference type="AlphaFoldDB" id="T1K943"/>
<dbReference type="EC" id="1.13.11.11" evidence="1"/>
<comment type="pathway">
    <text evidence="1">Amino-acid degradation; L-tryptophan degradation via kynurenine pathway; L-kynurenine from L-tryptophan: step 1/2.</text>
</comment>
<dbReference type="Gene3D" id="1.10.287.3810">
    <property type="match status" value="1"/>
</dbReference>
<accession>T1K943</accession>
<dbReference type="HOGENOM" id="CLU_045599_1_1_1"/>
<dbReference type="STRING" id="32264.T1K943"/>
<dbReference type="Proteomes" id="UP000015104">
    <property type="component" value="Unassembled WGS sequence"/>
</dbReference>
<dbReference type="OMA" id="WRWRNDH"/>
<gene>
    <name evidence="2" type="primary">107361768</name>
</gene>
<dbReference type="PANTHER" id="PTHR10138">
    <property type="entry name" value="TRYPTOPHAN 2,3-DIOXYGENASE"/>
    <property type="match status" value="1"/>
</dbReference>
<dbReference type="OrthoDB" id="447477at2759"/>
<dbReference type="EMBL" id="CAEY01001888">
    <property type="status" value="NOT_ANNOTATED_CDS"/>
    <property type="molecule type" value="Genomic_DNA"/>
</dbReference>
<dbReference type="GO" id="GO:0019441">
    <property type="term" value="P:L-tryptophan catabolic process to kynurenine"/>
    <property type="evidence" value="ECO:0007669"/>
    <property type="project" value="UniProtKB-UniRule"/>
</dbReference>
<organism evidence="2 3">
    <name type="scientific">Tetranychus urticae</name>
    <name type="common">Two-spotted spider mite</name>
    <dbReference type="NCBI Taxonomy" id="32264"/>
    <lineage>
        <taxon>Eukaryota</taxon>
        <taxon>Metazoa</taxon>
        <taxon>Ecdysozoa</taxon>
        <taxon>Arthropoda</taxon>
        <taxon>Chelicerata</taxon>
        <taxon>Arachnida</taxon>
        <taxon>Acari</taxon>
        <taxon>Acariformes</taxon>
        <taxon>Trombidiformes</taxon>
        <taxon>Prostigmata</taxon>
        <taxon>Eleutherengona</taxon>
        <taxon>Raphignathae</taxon>
        <taxon>Tetranychoidea</taxon>
        <taxon>Tetranychidae</taxon>
        <taxon>Tetranychus</taxon>
    </lineage>
</organism>
<dbReference type="InterPro" id="IPR004981">
    <property type="entry name" value="Trp_2_3_dOase"/>
</dbReference>
<comment type="subunit">
    <text evidence="1">Homotetramer. Dimer of dimers.</text>
</comment>
<keyword evidence="1" id="KW-0823">Tryptophan catabolism</keyword>
<dbReference type="GO" id="GO:0020037">
    <property type="term" value="F:heme binding"/>
    <property type="evidence" value="ECO:0007669"/>
    <property type="project" value="UniProtKB-UniRule"/>
</dbReference>
<proteinExistence type="inferred from homology"/>
<keyword evidence="1" id="KW-0560">Oxidoreductase</keyword>
<dbReference type="HAMAP" id="MF_01972">
    <property type="entry name" value="T23O"/>
    <property type="match status" value="1"/>
</dbReference>
<sequence>MSSDDTISRKIPKGGLLYGDYLMLDQLLSCVEPITRSLGNEVHDEHLFIVTHQAYELWFKQILFELDSIRNLLNGKEVSETNMLVITSRLNRLVLILKLLVDQVSILETMTPLEFMEFRNYLSPASGFQSVQFRLLENKLGVKNELRVNYGKSHYLTIFQDPKIIELIKKSEQEPSLCDLIQRWLERTPGLEEEDFNFWERYKEVVNGMLESSLREAEQETDPGVKEHILNDYKQKTKVFETIFDESIHNGLITRGERRFSHRALQGALMISLYKDQPRFNQPYHVLTSLMDIDSLITKWRYNHVQMVLRMIGSHQMGTGGSAGYQYLRSTMSDRYKVFVDLFNLSTFLISKDYLPLLTPKMKKKLSTLTHKQDSDEDES</sequence>
<keyword evidence="1" id="KW-0479">Metal-binding</keyword>
<comment type="similarity">
    <text evidence="1">Belongs to the tryptophan 2,3-dioxygenase family.</text>
</comment>
<keyword evidence="1" id="KW-0408">Iron</keyword>
<dbReference type="GO" id="GO:0019442">
    <property type="term" value="P:L-tryptophan catabolic process to acetyl-CoA"/>
    <property type="evidence" value="ECO:0007669"/>
    <property type="project" value="TreeGrafter"/>
</dbReference>
<name>T1K943_TETUR</name>
<evidence type="ECO:0000313" key="3">
    <source>
        <dbReference type="Proteomes" id="UP000015104"/>
    </source>
</evidence>
<keyword evidence="3" id="KW-1185">Reference proteome</keyword>
<dbReference type="eggNOG" id="KOG3906">
    <property type="taxonomic scope" value="Eukaryota"/>
</dbReference>
<comment type="catalytic activity">
    <reaction evidence="1">
        <text>L-tryptophan + O2 = N-formyl-L-kynurenine</text>
        <dbReference type="Rhea" id="RHEA:24536"/>
        <dbReference type="ChEBI" id="CHEBI:15379"/>
        <dbReference type="ChEBI" id="CHEBI:57912"/>
        <dbReference type="ChEBI" id="CHEBI:58629"/>
        <dbReference type="EC" id="1.13.11.11"/>
    </reaction>
</comment>
<evidence type="ECO:0000313" key="2">
    <source>
        <dbReference type="EnsemblMetazoa" id="tetur07g03620.1"/>
    </source>
</evidence>
<dbReference type="KEGG" id="tut:107361768"/>
<dbReference type="UniPathway" id="UPA00333">
    <property type="reaction ID" value="UER00453"/>
</dbReference>
<dbReference type="Pfam" id="PF03301">
    <property type="entry name" value="Trp_dioxygenase"/>
    <property type="match status" value="1"/>
</dbReference>